<dbReference type="GO" id="GO:0016887">
    <property type="term" value="F:ATP hydrolysis activity"/>
    <property type="evidence" value="ECO:0007669"/>
    <property type="project" value="TreeGrafter"/>
</dbReference>
<dbReference type="GO" id="GO:0005634">
    <property type="term" value="C:nucleus"/>
    <property type="evidence" value="ECO:0007669"/>
    <property type="project" value="TreeGrafter"/>
</dbReference>
<evidence type="ECO:0000313" key="3">
    <source>
        <dbReference type="Proteomes" id="UP000247498"/>
    </source>
</evidence>
<comment type="caution">
    <text evidence="2">The sequence shown here is derived from an EMBL/GenBank/DDBJ whole genome shotgun (WGS) entry which is preliminary data.</text>
</comment>
<name>A0A2V0P997_9CHLO</name>
<feature type="region of interest" description="Disordered" evidence="1">
    <location>
        <begin position="246"/>
        <end position="265"/>
    </location>
</feature>
<sequence>MLHRCGRALPRAPALRGRRPGCLDLGGQQQQQRRRMTAGAVSGDLDPEIEALVRGLHANDVKAVVYVTGGASQAVPWLLGVPGASNTVLEISAPYCRDSLVSILGKEPEQYCSESTALDLARAAYRRAAELTPFGAPVLGVAATCALASEPPKRGEHRAHVAAWAGGGGAAAGVRLEKGARARWGEDGVASRLLLQVFARAAGSRPDALHLGLRTASGSGGSGGGGGDELIERAVGLADLVGGGGGGGGSGTDGAAAGAAAGEGEGGEGDDPLALLLAGKVRCVEFSGGRVYVDAPRPGRVYLPGSFNPLHRGHESLLAAACAAAGRGREEGAFELSVGNADKGVLPLEEARLRVAQFVALGAPVVLTRAPLYVDKAALFPRSAFAVGIDTAARLVQARYYGDGSPAALAAAFAPFRAAGCSLLVAGRAEAPSGRFLELGDIQIPPELSGLLAPIPEADFRSDLSSTALRAAGLGLAKGPGGPAGGGGGGGGGQQPGGGLA</sequence>
<dbReference type="FunCoup" id="A0A2V0P997">
    <property type="interactions" value="190"/>
</dbReference>
<dbReference type="SUPFAM" id="SSF52374">
    <property type="entry name" value="Nucleotidylyl transferase"/>
    <property type="match status" value="1"/>
</dbReference>
<protein>
    <recommendedName>
        <fullName evidence="4">Cytidyltransferase-like domain-containing protein</fullName>
    </recommendedName>
</protein>
<dbReference type="EMBL" id="BDRX01000065">
    <property type="protein sequence ID" value="GBF95522.1"/>
    <property type="molecule type" value="Genomic_DNA"/>
</dbReference>
<dbReference type="Proteomes" id="UP000247498">
    <property type="component" value="Unassembled WGS sequence"/>
</dbReference>
<dbReference type="AlphaFoldDB" id="A0A2V0P997"/>
<proteinExistence type="predicted"/>
<evidence type="ECO:0008006" key="4">
    <source>
        <dbReference type="Google" id="ProtNLM"/>
    </source>
</evidence>
<dbReference type="GO" id="GO:0000309">
    <property type="term" value="F:nicotinamide-nucleotide adenylyltransferase activity"/>
    <property type="evidence" value="ECO:0007669"/>
    <property type="project" value="TreeGrafter"/>
</dbReference>
<organism evidence="2 3">
    <name type="scientific">Raphidocelis subcapitata</name>
    <dbReference type="NCBI Taxonomy" id="307507"/>
    <lineage>
        <taxon>Eukaryota</taxon>
        <taxon>Viridiplantae</taxon>
        <taxon>Chlorophyta</taxon>
        <taxon>core chlorophytes</taxon>
        <taxon>Chlorophyceae</taxon>
        <taxon>CS clade</taxon>
        <taxon>Sphaeropleales</taxon>
        <taxon>Selenastraceae</taxon>
        <taxon>Raphidocelis</taxon>
    </lineage>
</organism>
<evidence type="ECO:0000256" key="1">
    <source>
        <dbReference type="SAM" id="MobiDB-lite"/>
    </source>
</evidence>
<dbReference type="OrthoDB" id="5591297at2759"/>
<feature type="compositionally biased region" description="Low complexity" evidence="1">
    <location>
        <begin position="253"/>
        <end position="262"/>
    </location>
</feature>
<gene>
    <name evidence="2" type="ORF">Rsub_07872</name>
</gene>
<feature type="region of interest" description="Disordered" evidence="1">
    <location>
        <begin position="480"/>
        <end position="501"/>
    </location>
</feature>
<dbReference type="PANTHER" id="PTHR31285:SF0">
    <property type="entry name" value="NICOTINAMIDE MONONUCLEOTIDE ADENYLYLTRANSFERASE"/>
    <property type="match status" value="1"/>
</dbReference>
<keyword evidence="3" id="KW-1185">Reference proteome</keyword>
<dbReference type="GO" id="GO:0005737">
    <property type="term" value="C:cytoplasm"/>
    <property type="evidence" value="ECO:0007669"/>
    <property type="project" value="TreeGrafter"/>
</dbReference>
<dbReference type="InParanoid" id="A0A2V0P997"/>
<evidence type="ECO:0000313" key="2">
    <source>
        <dbReference type="EMBL" id="GBF95522.1"/>
    </source>
</evidence>
<dbReference type="PANTHER" id="PTHR31285">
    <property type="entry name" value="NICOTINAMIDE MONONUCLEOTIDE ADENYLYLTRANSFERASE"/>
    <property type="match status" value="1"/>
</dbReference>
<reference evidence="2 3" key="1">
    <citation type="journal article" date="2018" name="Sci. Rep.">
        <title>Raphidocelis subcapitata (=Pseudokirchneriella subcapitata) provides an insight into genome evolution and environmental adaptations in the Sphaeropleales.</title>
        <authorList>
            <person name="Suzuki S."/>
            <person name="Yamaguchi H."/>
            <person name="Nakajima N."/>
            <person name="Kawachi M."/>
        </authorList>
    </citation>
    <scope>NUCLEOTIDE SEQUENCE [LARGE SCALE GENOMIC DNA]</scope>
    <source>
        <strain evidence="2 3">NIES-35</strain>
    </source>
</reference>
<accession>A0A2V0P997</accession>